<keyword evidence="3" id="KW-1185">Reference proteome</keyword>
<evidence type="ECO:0000256" key="1">
    <source>
        <dbReference type="SAM" id="MobiDB-lite"/>
    </source>
</evidence>
<accession>A0A088RKV9</accession>
<dbReference type="RefSeq" id="XP_010697221.1">
    <property type="nucleotide sequence ID" value="XM_010698919.1"/>
</dbReference>
<feature type="compositionally biased region" description="Basic and acidic residues" evidence="1">
    <location>
        <begin position="83"/>
        <end position="95"/>
    </location>
</feature>
<dbReference type="AlphaFoldDB" id="A0A088RKV9"/>
<protein>
    <submittedName>
        <fullName evidence="2">Uncharacterized protein</fullName>
    </submittedName>
</protein>
<dbReference type="Proteomes" id="UP000063063">
    <property type="component" value="Chromosome 13"/>
</dbReference>
<organism evidence="2 3">
    <name type="scientific">Leishmania panamensis</name>
    <dbReference type="NCBI Taxonomy" id="5679"/>
    <lineage>
        <taxon>Eukaryota</taxon>
        <taxon>Discoba</taxon>
        <taxon>Euglenozoa</taxon>
        <taxon>Kinetoplastea</taxon>
        <taxon>Metakinetoplastina</taxon>
        <taxon>Trypanosomatida</taxon>
        <taxon>Trypanosomatidae</taxon>
        <taxon>Leishmaniinae</taxon>
        <taxon>Leishmania</taxon>
        <taxon>Leishmania guyanensis species complex</taxon>
    </lineage>
</organism>
<sequence>MGWGGLRTSRFHFADATSAEVMSGTCAASDKATLLEQAHQWYRFVAELILGETAAADVGGYRNTHGTRWMGRRGTAAETVGEEEQRLRPRQEHSPAEHLIGQLSQLCPLLRPTAREDDLCGDACALTIRDSALRSFPLNNARAGVHETPPSWQSHTVSSLQNWWDSAADALDALFDAVDMYLDSTSVPPTVGPPALSLPALALGGQSLSQIEAALTGESCIMAGLLLHRDVRPRSGPCYATVVSPVLVVLDLDGTLLRSPLNSISIRAVQVATTAEVRALFVDADFLGSFCESVTRQGHELAICSLTEGTADQWSTSLSVAEAVLCLLSRILPPTRSYLTSTDDVVCLPRSVAGPGKLYHLQELQQRRNARDEGQRLLRSQAHPQLQRQQPTDDAGVEVANDASNSMRLGVFSPPMQTSSSHHDGVVGGLRNPSTLLLPRWLSTDVVLIDDDRENCHIAVTQGYHAASCAETGMSASWYAANPELQVLLGIPASEAAPRSGAHSGRTSL</sequence>
<evidence type="ECO:0000313" key="2">
    <source>
        <dbReference type="EMBL" id="AIN96568.1"/>
    </source>
</evidence>
<name>A0A088RKV9_LEIPA</name>
<dbReference type="GeneID" id="22573251"/>
<dbReference type="KEGG" id="lpan:LPMP_131410"/>
<proteinExistence type="predicted"/>
<dbReference type="VEuPathDB" id="TriTrypDB:LPAL13_130018800"/>
<feature type="region of interest" description="Disordered" evidence="1">
    <location>
        <begin position="407"/>
        <end position="427"/>
    </location>
</feature>
<feature type="region of interest" description="Disordered" evidence="1">
    <location>
        <begin position="75"/>
        <end position="95"/>
    </location>
</feature>
<evidence type="ECO:0000313" key="3">
    <source>
        <dbReference type="Proteomes" id="UP000063063"/>
    </source>
</evidence>
<dbReference type="OrthoDB" id="260227at2759"/>
<dbReference type="EMBL" id="CP009382">
    <property type="protein sequence ID" value="AIN96568.1"/>
    <property type="molecule type" value="Genomic_DNA"/>
</dbReference>
<gene>
    <name evidence="2" type="ORF">LPMP_131410</name>
</gene>
<dbReference type="eggNOG" id="ENOG502SMA7">
    <property type="taxonomic scope" value="Eukaryota"/>
</dbReference>
<dbReference type="VEuPathDB" id="TriTrypDB:LPMP_131410"/>
<reference evidence="2 3" key="1">
    <citation type="journal article" date="2015" name="Sci. Rep.">
        <title>The genome of Leishmania panamensis: insights into genomics of the L. (Viannia) subgenus.</title>
        <authorList>
            <person name="Llanes A."/>
            <person name="Restrepo C.M."/>
            <person name="Vecchio G.D."/>
            <person name="Anguizola F.J."/>
            <person name="Lleonart R."/>
        </authorList>
    </citation>
    <scope>NUCLEOTIDE SEQUENCE [LARGE SCALE GENOMIC DNA]</scope>
    <source>
        <strain evidence="2 3">MHOM/PA/94/PSC-1</strain>
    </source>
</reference>